<reference evidence="14" key="1">
    <citation type="journal article" date="2014" name="Int. J. Syst. Evol. Microbiol.">
        <title>Complete genome sequence of Corynebacterium casei LMG S-19264T (=DSM 44701T), isolated from a smear-ripened cheese.</title>
        <authorList>
            <consortium name="US DOE Joint Genome Institute (JGI-PGF)"/>
            <person name="Walter F."/>
            <person name="Albersmeier A."/>
            <person name="Kalinowski J."/>
            <person name="Ruckert C."/>
        </authorList>
    </citation>
    <scope>NUCLEOTIDE SEQUENCE</scope>
    <source>
        <strain evidence="14">CCM 7684</strain>
    </source>
</reference>
<comment type="catalytic activity">
    <reaction evidence="13">
        <text>a lipid A disaccharide + ATP = a lipid IVA + ADP + H(+)</text>
        <dbReference type="Rhea" id="RHEA:67840"/>
        <dbReference type="ChEBI" id="CHEBI:15378"/>
        <dbReference type="ChEBI" id="CHEBI:30616"/>
        <dbReference type="ChEBI" id="CHEBI:176343"/>
        <dbReference type="ChEBI" id="CHEBI:176425"/>
        <dbReference type="ChEBI" id="CHEBI:456216"/>
        <dbReference type="EC" id="2.7.1.130"/>
    </reaction>
</comment>
<comment type="function">
    <text evidence="1 13">Transfers the gamma-phosphate of ATP to the 4'-position of a tetraacyldisaccharide 1-phosphate intermediate (termed DS-1-P) to form tetraacyldisaccharide 1,4'-bis-phosphate (lipid IVA).</text>
</comment>
<evidence type="ECO:0000256" key="13">
    <source>
        <dbReference type="HAMAP-Rule" id="MF_00409"/>
    </source>
</evidence>
<feature type="binding site" evidence="13">
    <location>
        <begin position="52"/>
        <end position="59"/>
    </location>
    <ligand>
        <name>ATP</name>
        <dbReference type="ChEBI" id="CHEBI:30616"/>
    </ligand>
</feature>
<evidence type="ECO:0000256" key="9">
    <source>
        <dbReference type="ARBA" id="ARBA00022777"/>
    </source>
</evidence>
<evidence type="ECO:0000256" key="12">
    <source>
        <dbReference type="ARBA" id="ARBA00029757"/>
    </source>
</evidence>
<proteinExistence type="inferred from homology"/>
<evidence type="ECO:0000256" key="5">
    <source>
        <dbReference type="ARBA" id="ARBA00022516"/>
    </source>
</evidence>
<dbReference type="EC" id="2.7.1.130" evidence="3 13"/>
<evidence type="ECO:0000313" key="15">
    <source>
        <dbReference type="Proteomes" id="UP000602745"/>
    </source>
</evidence>
<dbReference type="RefSeq" id="WP_188408541.1">
    <property type="nucleotide sequence ID" value="NZ_BMCP01000001.1"/>
</dbReference>
<comment type="pathway">
    <text evidence="2 13">Glycolipid biosynthesis; lipid IV(A) biosynthesis; lipid IV(A) from (3R)-3-hydroxytetradecanoyl-[acyl-carrier-protein] and UDP-N-acetyl-alpha-D-glucosamine: step 6/6.</text>
</comment>
<dbReference type="EMBL" id="BMCP01000001">
    <property type="protein sequence ID" value="GGE34362.1"/>
    <property type="molecule type" value="Genomic_DNA"/>
</dbReference>
<dbReference type="HAMAP" id="MF_00409">
    <property type="entry name" value="LpxK"/>
    <property type="match status" value="1"/>
</dbReference>
<evidence type="ECO:0000256" key="8">
    <source>
        <dbReference type="ARBA" id="ARBA00022741"/>
    </source>
</evidence>
<keyword evidence="9 13" id="KW-0418">Kinase</keyword>
<sequence>MRAPAFWWRERPGLAAFLLSPVGAVWGALTSARMARSGTGVGVPVICVGNPVAGGAGKTPTAMALAVLMTGMKVRPAIVSRGYGGSLQGPVRVDPYAHGAEAIGDEPLLLARQAATYVAHDRVAGARMAVADGATAVVLDDGFQNPALTKDLSLLVVDGAVGVGNGLCLPAGPLRAPMDDQLRRSDGLIIIGTGAAGDVIAATARAAGKPVFLARLAPDREIAARLNGRRVIGFAGIGRPAKFAATLREVGAEIAAFHALGDHAVPSPSKARAILSQAEQEGALVVATEKDVVKLSTQGELGALKAATIALPVTLQFEDEARIRDLLGRAIVSVGSDPVQ</sequence>
<dbReference type="PANTHER" id="PTHR42724:SF1">
    <property type="entry name" value="TETRAACYLDISACCHARIDE 4'-KINASE, MITOCHONDRIAL-RELATED"/>
    <property type="match status" value="1"/>
</dbReference>
<dbReference type="UniPathway" id="UPA00359">
    <property type="reaction ID" value="UER00482"/>
</dbReference>
<dbReference type="Proteomes" id="UP000602745">
    <property type="component" value="Unassembled WGS sequence"/>
</dbReference>
<dbReference type="Pfam" id="PF02606">
    <property type="entry name" value="LpxK"/>
    <property type="match status" value="1"/>
</dbReference>
<dbReference type="GO" id="GO:0009029">
    <property type="term" value="F:lipid-A 4'-kinase activity"/>
    <property type="evidence" value="ECO:0007669"/>
    <property type="project" value="UniProtKB-UniRule"/>
</dbReference>
<evidence type="ECO:0000256" key="3">
    <source>
        <dbReference type="ARBA" id="ARBA00012071"/>
    </source>
</evidence>
<dbReference type="InterPro" id="IPR027417">
    <property type="entry name" value="P-loop_NTPase"/>
</dbReference>
<reference evidence="14" key="2">
    <citation type="submission" date="2020-09" db="EMBL/GenBank/DDBJ databases">
        <authorList>
            <person name="Sun Q."/>
            <person name="Sedlacek I."/>
        </authorList>
    </citation>
    <scope>NUCLEOTIDE SEQUENCE</scope>
    <source>
        <strain evidence="14">CCM 7684</strain>
    </source>
</reference>
<gene>
    <name evidence="13 14" type="primary">lpxK</name>
    <name evidence="14" type="ORF">GCM10007276_09680</name>
</gene>
<dbReference type="GO" id="GO:0009244">
    <property type="term" value="P:lipopolysaccharide core region biosynthetic process"/>
    <property type="evidence" value="ECO:0007669"/>
    <property type="project" value="TreeGrafter"/>
</dbReference>
<keyword evidence="7 13" id="KW-0808">Transferase</keyword>
<comment type="similarity">
    <text evidence="13">Belongs to the LpxK family.</text>
</comment>
<keyword evidence="8 13" id="KW-0547">Nucleotide-binding</keyword>
<dbReference type="GO" id="GO:0009245">
    <property type="term" value="P:lipid A biosynthetic process"/>
    <property type="evidence" value="ECO:0007669"/>
    <property type="project" value="UniProtKB-UniRule"/>
</dbReference>
<keyword evidence="15" id="KW-1185">Reference proteome</keyword>
<evidence type="ECO:0000256" key="11">
    <source>
        <dbReference type="ARBA" id="ARBA00023098"/>
    </source>
</evidence>
<keyword evidence="5 13" id="KW-0444">Lipid biosynthesis</keyword>
<evidence type="ECO:0000256" key="1">
    <source>
        <dbReference type="ARBA" id="ARBA00002274"/>
    </source>
</evidence>
<organism evidence="14 15">
    <name type="scientific">Agaricicola taiwanensis</name>
    <dbReference type="NCBI Taxonomy" id="591372"/>
    <lineage>
        <taxon>Bacteria</taxon>
        <taxon>Pseudomonadati</taxon>
        <taxon>Pseudomonadota</taxon>
        <taxon>Alphaproteobacteria</taxon>
        <taxon>Rhodobacterales</taxon>
        <taxon>Paracoccaceae</taxon>
        <taxon>Agaricicola</taxon>
    </lineage>
</organism>
<evidence type="ECO:0000256" key="7">
    <source>
        <dbReference type="ARBA" id="ARBA00022679"/>
    </source>
</evidence>
<comment type="caution">
    <text evidence="14">The sequence shown here is derived from an EMBL/GenBank/DDBJ whole genome shotgun (WGS) entry which is preliminary data.</text>
</comment>
<evidence type="ECO:0000256" key="4">
    <source>
        <dbReference type="ARBA" id="ARBA00016436"/>
    </source>
</evidence>
<dbReference type="AlphaFoldDB" id="A0A8J2VP15"/>
<accession>A0A8J2VP15</accession>
<dbReference type="GO" id="GO:0005524">
    <property type="term" value="F:ATP binding"/>
    <property type="evidence" value="ECO:0007669"/>
    <property type="project" value="UniProtKB-UniRule"/>
</dbReference>
<evidence type="ECO:0000256" key="2">
    <source>
        <dbReference type="ARBA" id="ARBA00004870"/>
    </source>
</evidence>
<evidence type="ECO:0000256" key="10">
    <source>
        <dbReference type="ARBA" id="ARBA00022840"/>
    </source>
</evidence>
<dbReference type="InterPro" id="IPR003758">
    <property type="entry name" value="LpxK"/>
</dbReference>
<keyword evidence="6 13" id="KW-0441">Lipid A biosynthesis</keyword>
<dbReference type="NCBIfam" id="TIGR00682">
    <property type="entry name" value="lpxK"/>
    <property type="match status" value="1"/>
</dbReference>
<keyword evidence="10 13" id="KW-0067">ATP-binding</keyword>
<dbReference type="PANTHER" id="PTHR42724">
    <property type="entry name" value="TETRAACYLDISACCHARIDE 4'-KINASE"/>
    <property type="match status" value="1"/>
</dbReference>
<dbReference type="SUPFAM" id="SSF52540">
    <property type="entry name" value="P-loop containing nucleoside triphosphate hydrolases"/>
    <property type="match status" value="1"/>
</dbReference>
<evidence type="ECO:0000256" key="6">
    <source>
        <dbReference type="ARBA" id="ARBA00022556"/>
    </source>
</evidence>
<keyword evidence="11 13" id="KW-0443">Lipid metabolism</keyword>
<name>A0A8J2VP15_9RHOB</name>
<dbReference type="GO" id="GO:0005886">
    <property type="term" value="C:plasma membrane"/>
    <property type="evidence" value="ECO:0007669"/>
    <property type="project" value="TreeGrafter"/>
</dbReference>
<evidence type="ECO:0000313" key="14">
    <source>
        <dbReference type="EMBL" id="GGE34362.1"/>
    </source>
</evidence>
<protein>
    <recommendedName>
        <fullName evidence="4 13">Tetraacyldisaccharide 4'-kinase</fullName>
        <ecNumber evidence="3 13">2.7.1.130</ecNumber>
    </recommendedName>
    <alternativeName>
        <fullName evidence="12 13">Lipid A 4'-kinase</fullName>
    </alternativeName>
</protein>